<comment type="caution">
    <text evidence="3">The sequence shown here is derived from an EMBL/GenBank/DDBJ whole genome shotgun (WGS) entry which is preliminary data.</text>
</comment>
<dbReference type="PANTHER" id="PTHR31084:SF0">
    <property type="entry name" value="ALPHA-L-FUCOSIDASE 2"/>
    <property type="match status" value="1"/>
</dbReference>
<evidence type="ECO:0000256" key="1">
    <source>
        <dbReference type="SAM" id="MobiDB-lite"/>
    </source>
</evidence>
<proteinExistence type="predicted"/>
<evidence type="ECO:0000313" key="3">
    <source>
        <dbReference type="EMBL" id="MDG0809821.1"/>
    </source>
</evidence>
<dbReference type="Gene3D" id="2.70.98.50">
    <property type="entry name" value="putative glycoside hydrolase family protein from bacillus halodurans"/>
    <property type="match status" value="1"/>
</dbReference>
<gene>
    <name evidence="3" type="ORF">OMP40_11095</name>
</gene>
<sequence>MESARETTDAHLLWSNHPAKEWAECYPIGNGRLGAMIPGSPEMERIGLNHDLLWREYWTYKSRDAAENLAEIRALCAKGKWDEASELMLQRVHLTGEGLYVNSYVPACDLGIRMFHRGDGEIESYRRSLDMEKGIAEIVYQAGGIEYRRTYFCDWKTGVVVVRLSSDRAGSLCGEVSLSRLLDPECVVTGQSKLGEVRLTGKFEEGKRFAAAVRVLQRGGRLTNGNREYRQPEGGRTFQEEREGDRVRLPGRGDDGDLGGKGSRVHLLASIPRTKWFLSSRSPRITSRMIR</sequence>
<dbReference type="Pfam" id="PF14498">
    <property type="entry name" value="Glyco_hyd_65N_2"/>
    <property type="match status" value="1"/>
</dbReference>
<feature type="compositionally biased region" description="Basic and acidic residues" evidence="1">
    <location>
        <begin position="227"/>
        <end position="255"/>
    </location>
</feature>
<name>A0A9X4KT96_9BACL</name>
<feature type="region of interest" description="Disordered" evidence="1">
    <location>
        <begin position="223"/>
        <end position="261"/>
    </location>
</feature>
<keyword evidence="3" id="KW-0378">Hydrolase</keyword>
<dbReference type="PANTHER" id="PTHR31084">
    <property type="entry name" value="ALPHA-L-FUCOSIDASE 2"/>
    <property type="match status" value="1"/>
</dbReference>
<dbReference type="InterPro" id="IPR027414">
    <property type="entry name" value="GH95_N_dom"/>
</dbReference>
<evidence type="ECO:0000259" key="2">
    <source>
        <dbReference type="Pfam" id="PF14498"/>
    </source>
</evidence>
<accession>A0A9X4KT96</accession>
<dbReference type="AlphaFoldDB" id="A0A9X4KT96"/>
<protein>
    <submittedName>
        <fullName evidence="3">Glycoside hydrolase family 95 protein</fullName>
    </submittedName>
</protein>
<dbReference type="Proteomes" id="UP001153404">
    <property type="component" value="Unassembled WGS sequence"/>
</dbReference>
<dbReference type="RefSeq" id="WP_277533111.1">
    <property type="nucleotide sequence ID" value="NZ_JAPDIA010000003.1"/>
</dbReference>
<reference evidence="3" key="1">
    <citation type="submission" date="2022-10" db="EMBL/GenBank/DDBJ databases">
        <title>Comparative genomic analysis of Cohnella hashimotonis sp. nov., isolated from the International Space Station.</title>
        <authorList>
            <person name="Simpson A."/>
            <person name="Venkateswaran K."/>
        </authorList>
    </citation>
    <scope>NUCLEOTIDE SEQUENCE</scope>
    <source>
        <strain evidence="3">DSM 28161</strain>
    </source>
</reference>
<organism evidence="3 4">
    <name type="scientific">Cohnella rhizosphaerae</name>
    <dbReference type="NCBI Taxonomy" id="1457232"/>
    <lineage>
        <taxon>Bacteria</taxon>
        <taxon>Bacillati</taxon>
        <taxon>Bacillota</taxon>
        <taxon>Bacilli</taxon>
        <taxon>Bacillales</taxon>
        <taxon>Paenibacillaceae</taxon>
        <taxon>Cohnella</taxon>
    </lineage>
</organism>
<dbReference type="GO" id="GO:0004560">
    <property type="term" value="F:alpha-L-fucosidase activity"/>
    <property type="evidence" value="ECO:0007669"/>
    <property type="project" value="TreeGrafter"/>
</dbReference>
<evidence type="ECO:0000313" key="4">
    <source>
        <dbReference type="Proteomes" id="UP001153404"/>
    </source>
</evidence>
<feature type="domain" description="Glycosyl hydrolase family 95 N-terminal" evidence="2">
    <location>
        <begin position="13"/>
        <end position="223"/>
    </location>
</feature>
<dbReference type="EMBL" id="JAPDIA010000003">
    <property type="protein sequence ID" value="MDG0809821.1"/>
    <property type="molecule type" value="Genomic_DNA"/>
</dbReference>
<keyword evidence="4" id="KW-1185">Reference proteome</keyword>